<evidence type="ECO:0000313" key="2">
    <source>
        <dbReference type="Proteomes" id="UP001303046"/>
    </source>
</evidence>
<reference evidence="1 2" key="1">
    <citation type="submission" date="2023-08" db="EMBL/GenBank/DDBJ databases">
        <title>A Necator americanus chromosomal reference genome.</title>
        <authorList>
            <person name="Ilik V."/>
            <person name="Petrzelkova K.J."/>
            <person name="Pardy F."/>
            <person name="Fuh T."/>
            <person name="Niatou-Singa F.S."/>
            <person name="Gouil Q."/>
            <person name="Baker L."/>
            <person name="Ritchie M.E."/>
            <person name="Jex A.R."/>
            <person name="Gazzola D."/>
            <person name="Li H."/>
            <person name="Toshio Fujiwara R."/>
            <person name="Zhan B."/>
            <person name="Aroian R.V."/>
            <person name="Pafco B."/>
            <person name="Schwarz E.M."/>
        </authorList>
    </citation>
    <scope>NUCLEOTIDE SEQUENCE [LARGE SCALE GENOMIC DNA]</scope>
    <source>
        <strain evidence="1 2">Aroian</strain>
        <tissue evidence="1">Whole animal</tissue>
    </source>
</reference>
<proteinExistence type="predicted"/>
<name>A0ABR1D4X3_NECAM</name>
<keyword evidence="2" id="KW-1185">Reference proteome</keyword>
<dbReference type="EMBL" id="JAVFWL010000003">
    <property type="protein sequence ID" value="KAK6745580.1"/>
    <property type="molecule type" value="Genomic_DNA"/>
</dbReference>
<organism evidence="1 2">
    <name type="scientific">Necator americanus</name>
    <name type="common">Human hookworm</name>
    <dbReference type="NCBI Taxonomy" id="51031"/>
    <lineage>
        <taxon>Eukaryota</taxon>
        <taxon>Metazoa</taxon>
        <taxon>Ecdysozoa</taxon>
        <taxon>Nematoda</taxon>
        <taxon>Chromadorea</taxon>
        <taxon>Rhabditida</taxon>
        <taxon>Rhabditina</taxon>
        <taxon>Rhabditomorpha</taxon>
        <taxon>Strongyloidea</taxon>
        <taxon>Ancylostomatidae</taxon>
        <taxon>Bunostominae</taxon>
        <taxon>Necator</taxon>
    </lineage>
</organism>
<protein>
    <submittedName>
        <fullName evidence="1">Uncharacterized protein</fullName>
    </submittedName>
</protein>
<dbReference type="Proteomes" id="UP001303046">
    <property type="component" value="Unassembled WGS sequence"/>
</dbReference>
<accession>A0ABR1D4X3</accession>
<gene>
    <name evidence="1" type="primary">Necator_chrIII.g12748</name>
    <name evidence="1" type="ORF">RB195_011981</name>
</gene>
<evidence type="ECO:0000313" key="1">
    <source>
        <dbReference type="EMBL" id="KAK6745580.1"/>
    </source>
</evidence>
<sequence length="98" mass="11151">MVILAREAPRKAVMLADWPAPFNHRHDPFLALPHEGSMLSIAKAAIVESLKYQHVGEMALYNYLCNNFFQTPIVRGSACYDEKEFLFEKQHMGNLLTG</sequence>
<comment type="caution">
    <text evidence="1">The sequence shown here is derived from an EMBL/GenBank/DDBJ whole genome shotgun (WGS) entry which is preliminary data.</text>
</comment>